<evidence type="ECO:0000256" key="6">
    <source>
        <dbReference type="ARBA" id="ARBA00023034"/>
    </source>
</evidence>
<feature type="compositionally biased region" description="Basic residues" evidence="15">
    <location>
        <begin position="727"/>
        <end position="750"/>
    </location>
</feature>
<evidence type="ECO:0000256" key="11">
    <source>
        <dbReference type="ARBA" id="ARBA00078935"/>
    </source>
</evidence>
<name>A0A131XEM0_9ACAR</name>
<proteinExistence type="evidence at transcript level"/>
<dbReference type="Gene3D" id="1.10.220.60">
    <property type="entry name" value="GRIP domain"/>
    <property type="match status" value="1"/>
</dbReference>
<comment type="subcellular location">
    <subcellularLocation>
        <location evidence="2">Cytoplasmic vesicle</location>
        <location evidence="2">Secretory vesicle</location>
        <location evidence="2">Acrosome</location>
    </subcellularLocation>
    <subcellularLocation>
        <location evidence="3">Golgi apparatus membrane</location>
        <topology evidence="3">Peripheral membrane protein</topology>
    </subcellularLocation>
    <subcellularLocation>
        <location evidence="1">Golgi apparatus</location>
        <location evidence="1">trans-Golgi network membrane</location>
    </subcellularLocation>
</comment>
<evidence type="ECO:0000256" key="10">
    <source>
        <dbReference type="ARBA" id="ARBA00070165"/>
    </source>
</evidence>
<evidence type="ECO:0000313" key="17">
    <source>
        <dbReference type="EMBL" id="JAP64101.1"/>
    </source>
</evidence>
<dbReference type="PANTHER" id="PTHR23157:SF24">
    <property type="entry name" value="GOLGIN SUBFAMILY A MEMBER 1"/>
    <property type="match status" value="1"/>
</dbReference>
<evidence type="ECO:0000256" key="15">
    <source>
        <dbReference type="SAM" id="MobiDB-lite"/>
    </source>
</evidence>
<feature type="compositionally biased region" description="Basic and acidic residues" evidence="15">
    <location>
        <begin position="544"/>
        <end position="555"/>
    </location>
</feature>
<dbReference type="PROSITE" id="PS50913">
    <property type="entry name" value="GRIP"/>
    <property type="match status" value="1"/>
</dbReference>
<accession>A0A131XEM0</accession>
<sequence length="766" mass="86971">MFTKLKKKIEEENQTELVIGIPPPPPQLPAPTPTHSRRASDCGVSTPGRSTCSEASDSDREQKPKKQPQGNLAENDSGRHKSSTPKRAAPTSADYEEIFHKLQLIKREKQELERQLRESEQRVELLAGRCENREEIESFQSQEMAKVKHLLLCSQQELRAADERLRQRSQELQQARDRAAELEKALSEGGEQARARDLERDKAALEAEVDRLKQDTLQNATRISQLECELGSLTDEHDGLKHTHDVYKSKATTMMDEKDRLISDLEDKVHTLERRLEGTALTGDEHIQSLVLERKELEKKLDESRQHLSEVKTSWSDKINNLEAQIFNLNQKMAEDSQECSRMEKLLVDALQRLKEQQQQCAKFEEQLLERDTELANMRRSHEEELQRQRALQDSQLDELRMQAADLRAQLTQAQRDRDREASQAQARIVELNKKEAECKKSQELIQGLEASQQTSLEKVSKLEKQLSLVSHSETTLKHSVKRTEAELKSMKEELAKLKQELASVQTENKRLAEELEAKQQQADEQRAQLEKEVAELQESLHSATEKAEQLEKEAAANASNNTSLADLESKVAVLEDQVSEKNKMLKLQQQRISDMKKTLQKELKSHQGAAAAAAVLNIEGVPSTITDAPAVDHSNVLGSAGDSMAKAGTQDAGSAAQPRGPDNKLEDDINFKYLKHVVFKFMTSKEYEAQHLIRAVSVLLRFTADEEQMIREHLDWKNSWFGTRPQPHHPPLHPLPHHHHGHNSHHHRSSAAFANNPKSSNAKTT</sequence>
<evidence type="ECO:0000256" key="7">
    <source>
        <dbReference type="ARBA" id="ARBA00023054"/>
    </source>
</evidence>
<keyword evidence="9" id="KW-0968">Cytoplasmic vesicle</keyword>
<dbReference type="AlphaFoldDB" id="A0A131XEM0"/>
<dbReference type="GO" id="GO:0000139">
    <property type="term" value="C:Golgi membrane"/>
    <property type="evidence" value="ECO:0007669"/>
    <property type="project" value="UniProtKB-SubCell"/>
</dbReference>
<evidence type="ECO:0000256" key="8">
    <source>
        <dbReference type="ARBA" id="ARBA00023136"/>
    </source>
</evidence>
<dbReference type="EMBL" id="GEFH01004480">
    <property type="protein sequence ID" value="JAP64101.1"/>
    <property type="molecule type" value="mRNA"/>
</dbReference>
<evidence type="ECO:0000256" key="14">
    <source>
        <dbReference type="SAM" id="Coils"/>
    </source>
</evidence>
<feature type="coiled-coil region" evidence="14">
    <location>
        <begin position="95"/>
        <end position="129"/>
    </location>
</feature>
<keyword evidence="5" id="KW-0013">ADP-ribosylation</keyword>
<feature type="compositionally biased region" description="Polar residues" evidence="15">
    <location>
        <begin position="753"/>
        <end position="766"/>
    </location>
</feature>
<reference evidence="17" key="1">
    <citation type="journal article" date="2017" name="Ticks Tick Borne Dis.">
        <title>An insight into the sialome of Hyalomma excavatum.</title>
        <authorList>
            <person name="Ribeiro J.M."/>
            <person name="Slovak M."/>
            <person name="Francischetti I.M."/>
        </authorList>
    </citation>
    <scope>NUCLEOTIDE SEQUENCE</scope>
    <source>
        <strain evidence="17">Samish</strain>
        <tissue evidence="17">Salivary glands</tissue>
    </source>
</reference>
<evidence type="ECO:0000256" key="1">
    <source>
        <dbReference type="ARBA" id="ARBA00004198"/>
    </source>
</evidence>
<protein>
    <recommendedName>
        <fullName evidence="10">Golgin subfamily A member 1</fullName>
    </recommendedName>
    <alternativeName>
        <fullName evidence="11">Golgin-97</fullName>
    </alternativeName>
</protein>
<evidence type="ECO:0000256" key="13">
    <source>
        <dbReference type="ARBA" id="ARBA00093537"/>
    </source>
</evidence>
<feature type="region of interest" description="Disordered" evidence="15">
    <location>
        <begin position="726"/>
        <end position="766"/>
    </location>
</feature>
<comment type="subunit">
    <text evidence="13">Interacts with RAB6A. Directly interacts with TBC1D23. Interacts with FAM91A1; this interaction may be mediated by TBC1D23. Interacts with ARL1; this interaction recruits Golgin-97/GOLGA1 onto the Golgi apparatus.</text>
</comment>
<evidence type="ECO:0000256" key="5">
    <source>
        <dbReference type="ARBA" id="ARBA00022765"/>
    </source>
</evidence>
<keyword evidence="4" id="KW-0597">Phosphoprotein</keyword>
<dbReference type="InterPro" id="IPR051952">
    <property type="entry name" value="Golgi-autophagy_related"/>
</dbReference>
<feature type="region of interest" description="Disordered" evidence="15">
    <location>
        <begin position="537"/>
        <end position="562"/>
    </location>
</feature>
<dbReference type="SMART" id="SM00755">
    <property type="entry name" value="Grip"/>
    <property type="match status" value="1"/>
</dbReference>
<dbReference type="Gene3D" id="1.10.287.1490">
    <property type="match status" value="1"/>
</dbReference>
<organism evidence="17">
    <name type="scientific">Hyalomma excavatum</name>
    <dbReference type="NCBI Taxonomy" id="257692"/>
    <lineage>
        <taxon>Eukaryota</taxon>
        <taxon>Metazoa</taxon>
        <taxon>Ecdysozoa</taxon>
        <taxon>Arthropoda</taxon>
        <taxon>Chelicerata</taxon>
        <taxon>Arachnida</taxon>
        <taxon>Acari</taxon>
        <taxon>Parasitiformes</taxon>
        <taxon>Ixodida</taxon>
        <taxon>Ixodoidea</taxon>
        <taxon>Ixodidae</taxon>
        <taxon>Hyalomminae</taxon>
        <taxon>Hyalomma</taxon>
    </lineage>
</organism>
<dbReference type="PANTHER" id="PTHR23157">
    <property type="entry name" value="GRIP AND COILED-COIL DOMAIN-CONTAINING PROTEIN 1"/>
    <property type="match status" value="1"/>
</dbReference>
<feature type="region of interest" description="Disordered" evidence="15">
    <location>
        <begin position="1"/>
        <end position="95"/>
    </location>
</feature>
<evidence type="ECO:0000256" key="2">
    <source>
        <dbReference type="ARBA" id="ARBA00004218"/>
    </source>
</evidence>
<evidence type="ECO:0000256" key="12">
    <source>
        <dbReference type="ARBA" id="ARBA00093371"/>
    </source>
</evidence>
<keyword evidence="7 14" id="KW-0175">Coiled coil</keyword>
<dbReference type="FunFam" id="1.10.220.60:FF:000002">
    <property type="entry name" value="Golgin subfamily A member 1"/>
    <property type="match status" value="1"/>
</dbReference>
<feature type="domain" description="GRIP" evidence="16">
    <location>
        <begin position="665"/>
        <end position="714"/>
    </location>
</feature>
<keyword evidence="6" id="KW-0333">Golgi apparatus</keyword>
<evidence type="ECO:0000256" key="3">
    <source>
        <dbReference type="ARBA" id="ARBA00004395"/>
    </source>
</evidence>
<evidence type="ECO:0000256" key="9">
    <source>
        <dbReference type="ARBA" id="ARBA00023329"/>
    </source>
</evidence>
<dbReference type="Pfam" id="PF01465">
    <property type="entry name" value="GRIP"/>
    <property type="match status" value="1"/>
</dbReference>
<evidence type="ECO:0000256" key="4">
    <source>
        <dbReference type="ARBA" id="ARBA00022553"/>
    </source>
</evidence>
<dbReference type="GO" id="GO:0001669">
    <property type="term" value="C:acrosomal vesicle"/>
    <property type="evidence" value="ECO:0007669"/>
    <property type="project" value="UniProtKB-SubCell"/>
</dbReference>
<dbReference type="GO" id="GO:0005802">
    <property type="term" value="C:trans-Golgi network"/>
    <property type="evidence" value="ECO:0007669"/>
    <property type="project" value="UniProtKB-ARBA"/>
</dbReference>
<evidence type="ECO:0000259" key="16">
    <source>
        <dbReference type="PROSITE" id="PS50913"/>
    </source>
</evidence>
<feature type="compositionally biased region" description="Pro residues" evidence="15">
    <location>
        <begin position="21"/>
        <end position="32"/>
    </location>
</feature>
<feature type="region of interest" description="Disordered" evidence="15">
    <location>
        <begin position="640"/>
        <end position="665"/>
    </location>
</feature>
<dbReference type="InterPro" id="IPR000237">
    <property type="entry name" value="GRIP_dom"/>
</dbReference>
<keyword evidence="8" id="KW-0472">Membrane</keyword>
<comment type="function">
    <text evidence="12">Involved in vesicular trafficking at the Golgi apparatus level. Involved in endosome-to-Golgi trafficking. Mechanistically, captures transport vesicles arriving from endosomes via the protein TBC1D23. Recognized vesicles are then tethered to the trans-Golgi before subsequent SNARE engagement and vesicle fusion. Selectively regulates E-cadherin transport from the trans-Golgi network in tubulovesicular carriers.</text>
</comment>